<dbReference type="PROSITE" id="PS51898">
    <property type="entry name" value="TYR_RECOMBINASE"/>
    <property type="match status" value="1"/>
</dbReference>
<feature type="domain" description="Core-binding (CB)" evidence="8">
    <location>
        <begin position="68"/>
        <end position="168"/>
    </location>
</feature>
<sequence length="461" mass="52533">MATITKRNNTYRIRVSNGYDVTGKQMFASMTYRPKPGMNEKTALKEAQKQAALFEEQVLTSQFIDSNIKFASFTERWLTDYAEKQLKPRTVSSYRALLPRINAAIGHIRLDRLQPNHLLAFYNNLAENGVKSNIGYIATDKMLAYLKKHRQSIARLSKSAHIGINTAQNLMQQKHVSRKTAEKAAEAYGLSVEEYFKPATEERRLNKNTLNHYHRLISVILTTAVQWQVILSNPAMRVKPPRLEHTEAKYLDDKQARHLIELLDGAPPQYRTMIILLIYTGLRRGELCGLEWKDIDFDNQTMSVQRNSLYLPDKGIYTDTTKTRSSMRVIKLPTVACQLLKSHKAWQNEERLQLGDQWHNTDRLFTQWDGNPIHPDTVSGWFAKFIKKTDLPPVTLHSLRHTNATLLIANKADIRTVSQRLGHAQTSTTVNIYAHAIQSADAAAAEVLDDILNPASKEGQS</sequence>
<keyword evidence="10" id="KW-1185">Reference proteome</keyword>
<dbReference type="InterPro" id="IPR050090">
    <property type="entry name" value="Tyrosine_recombinase_XerCD"/>
</dbReference>
<dbReference type="GO" id="GO:0003677">
    <property type="term" value="F:DNA binding"/>
    <property type="evidence" value="ECO:0007669"/>
    <property type="project" value="UniProtKB-UniRule"/>
</dbReference>
<dbReference type="PANTHER" id="PTHR30349:SF91">
    <property type="entry name" value="INTA PROTEIN"/>
    <property type="match status" value="1"/>
</dbReference>
<feature type="domain" description="Tyr recombinase" evidence="7">
    <location>
        <begin position="246"/>
        <end position="449"/>
    </location>
</feature>
<dbReference type="Pfam" id="PF00589">
    <property type="entry name" value="Phage_integrase"/>
    <property type="match status" value="1"/>
</dbReference>
<dbReference type="Gene3D" id="1.10.150.130">
    <property type="match status" value="1"/>
</dbReference>
<proteinExistence type="inferred from homology"/>
<evidence type="ECO:0000259" key="7">
    <source>
        <dbReference type="PROSITE" id="PS51898"/>
    </source>
</evidence>
<keyword evidence="3" id="KW-0229">DNA integration</keyword>
<evidence type="ECO:0000256" key="5">
    <source>
        <dbReference type="ARBA" id="ARBA00023172"/>
    </source>
</evidence>
<keyword evidence="4 6" id="KW-0238">DNA-binding</keyword>
<dbReference type="AlphaFoldDB" id="A0A136Q8J4"/>
<evidence type="ECO:0000313" key="10">
    <source>
        <dbReference type="Proteomes" id="UP000070366"/>
    </source>
</evidence>
<comment type="function">
    <text evidence="1">Site-specific tyrosine recombinase, which acts by catalyzing the cutting and rejoining of the recombining DNA molecules.</text>
</comment>
<dbReference type="STRING" id="626937.HMPREF3293_00158"/>
<dbReference type="SUPFAM" id="SSF56349">
    <property type="entry name" value="DNA breaking-rejoining enzymes"/>
    <property type="match status" value="1"/>
</dbReference>
<dbReference type="Pfam" id="PF14659">
    <property type="entry name" value="Phage_int_SAM_3"/>
    <property type="match status" value="1"/>
</dbReference>
<evidence type="ECO:0000313" key="9">
    <source>
        <dbReference type="EMBL" id="KXK66982.1"/>
    </source>
</evidence>
<dbReference type="OrthoDB" id="9785687at2"/>
<dbReference type="RefSeq" id="WP_066523705.1">
    <property type="nucleotide sequence ID" value="NZ_CABMOF010000028.1"/>
</dbReference>
<dbReference type="InterPro" id="IPR004107">
    <property type="entry name" value="Integrase_SAM-like_N"/>
</dbReference>
<organism evidence="9 10">
    <name type="scientific">Christensenella minuta</name>
    <dbReference type="NCBI Taxonomy" id="626937"/>
    <lineage>
        <taxon>Bacteria</taxon>
        <taxon>Bacillati</taxon>
        <taxon>Bacillota</taxon>
        <taxon>Clostridia</taxon>
        <taxon>Christensenellales</taxon>
        <taxon>Christensenellaceae</taxon>
        <taxon>Christensenella</taxon>
    </lineage>
</organism>
<evidence type="ECO:0000256" key="4">
    <source>
        <dbReference type="ARBA" id="ARBA00023125"/>
    </source>
</evidence>
<dbReference type="InterPro" id="IPR013762">
    <property type="entry name" value="Integrase-like_cat_sf"/>
</dbReference>
<name>A0A136Q8J4_9FIRM</name>
<evidence type="ECO:0000256" key="1">
    <source>
        <dbReference type="ARBA" id="ARBA00003283"/>
    </source>
</evidence>
<evidence type="ECO:0000256" key="6">
    <source>
        <dbReference type="PROSITE-ProRule" id="PRU01248"/>
    </source>
</evidence>
<dbReference type="EMBL" id="LSZW01000013">
    <property type="protein sequence ID" value="KXK66982.1"/>
    <property type="molecule type" value="Genomic_DNA"/>
</dbReference>
<dbReference type="GO" id="GO:0015074">
    <property type="term" value="P:DNA integration"/>
    <property type="evidence" value="ECO:0007669"/>
    <property type="project" value="UniProtKB-KW"/>
</dbReference>
<dbReference type="InterPro" id="IPR011010">
    <property type="entry name" value="DNA_brk_join_enz"/>
</dbReference>
<evidence type="ECO:0000259" key="8">
    <source>
        <dbReference type="PROSITE" id="PS51900"/>
    </source>
</evidence>
<dbReference type="KEGG" id="cmiu:B1H56_13070"/>
<dbReference type="Proteomes" id="UP000070366">
    <property type="component" value="Unassembled WGS sequence"/>
</dbReference>
<dbReference type="InterPro" id="IPR044068">
    <property type="entry name" value="CB"/>
</dbReference>
<accession>A0A136Q8J4</accession>
<evidence type="ECO:0000256" key="3">
    <source>
        <dbReference type="ARBA" id="ARBA00022908"/>
    </source>
</evidence>
<reference evidence="9 10" key="1">
    <citation type="submission" date="2016-02" db="EMBL/GenBank/DDBJ databases">
        <authorList>
            <person name="Wen L."/>
            <person name="He K."/>
            <person name="Yang H."/>
        </authorList>
    </citation>
    <scope>NUCLEOTIDE SEQUENCE [LARGE SCALE GENOMIC DNA]</scope>
    <source>
        <strain evidence="9 10">DSM 22607</strain>
    </source>
</reference>
<dbReference type="PROSITE" id="PS51900">
    <property type="entry name" value="CB"/>
    <property type="match status" value="1"/>
</dbReference>
<protein>
    <submittedName>
        <fullName evidence="9">Site-specific recombinase, phage integrase family</fullName>
    </submittedName>
</protein>
<comment type="similarity">
    <text evidence="2">Belongs to the 'phage' integrase family.</text>
</comment>
<evidence type="ECO:0000256" key="2">
    <source>
        <dbReference type="ARBA" id="ARBA00008857"/>
    </source>
</evidence>
<dbReference type="PANTHER" id="PTHR30349">
    <property type="entry name" value="PHAGE INTEGRASE-RELATED"/>
    <property type="match status" value="1"/>
</dbReference>
<dbReference type="Gene3D" id="1.10.443.10">
    <property type="entry name" value="Intergrase catalytic core"/>
    <property type="match status" value="1"/>
</dbReference>
<comment type="caution">
    <text evidence="9">The sequence shown here is derived from an EMBL/GenBank/DDBJ whole genome shotgun (WGS) entry which is preliminary data.</text>
</comment>
<dbReference type="CDD" id="cd01189">
    <property type="entry name" value="INT_ICEBs1_C_like"/>
    <property type="match status" value="1"/>
</dbReference>
<keyword evidence="5" id="KW-0233">DNA recombination</keyword>
<dbReference type="InterPro" id="IPR010998">
    <property type="entry name" value="Integrase_recombinase_N"/>
</dbReference>
<dbReference type="InterPro" id="IPR002104">
    <property type="entry name" value="Integrase_catalytic"/>
</dbReference>
<gene>
    <name evidence="9" type="ORF">HMPREF3293_00158</name>
</gene>
<dbReference type="GO" id="GO:0006310">
    <property type="term" value="P:DNA recombination"/>
    <property type="evidence" value="ECO:0007669"/>
    <property type="project" value="UniProtKB-KW"/>
</dbReference>